<keyword evidence="5" id="KW-0344">Guanine-nucleotide releasing factor</keyword>
<comment type="subcellular location">
    <subcellularLocation>
        <location evidence="1">Cytoplasm</location>
    </subcellularLocation>
</comment>
<evidence type="ECO:0000259" key="10">
    <source>
        <dbReference type="PROSITE" id="PS51650"/>
    </source>
</evidence>
<dbReference type="InterPro" id="IPR043162">
    <property type="entry name" value="DOCK_C_lobe_C"/>
</dbReference>
<evidence type="ECO:0000256" key="5">
    <source>
        <dbReference type="ARBA" id="ARBA00022658"/>
    </source>
</evidence>
<evidence type="ECO:0000256" key="7">
    <source>
        <dbReference type="PROSITE-ProRule" id="PRU00983"/>
    </source>
</evidence>
<gene>
    <name evidence="12" type="ORF">LNINA_LOCUS1175</name>
</gene>
<dbReference type="EMBL" id="CAVLEF010000002">
    <property type="protein sequence ID" value="CAK1541169.1"/>
    <property type="molecule type" value="Genomic_DNA"/>
</dbReference>
<name>A0AAV1IWR0_9NEOP</name>
<dbReference type="Pfam" id="PF14429">
    <property type="entry name" value="DOCK-C2"/>
    <property type="match status" value="1"/>
</dbReference>
<feature type="compositionally biased region" description="Polar residues" evidence="8">
    <location>
        <begin position="1774"/>
        <end position="1792"/>
    </location>
</feature>
<dbReference type="Pfam" id="PF23554">
    <property type="entry name" value="TPR_DOCK"/>
    <property type="match status" value="1"/>
</dbReference>
<dbReference type="InterPro" id="IPR035892">
    <property type="entry name" value="C2_domain_sf"/>
</dbReference>
<evidence type="ECO:0000256" key="8">
    <source>
        <dbReference type="SAM" id="MobiDB-lite"/>
    </source>
</evidence>
<dbReference type="InterPro" id="IPR001452">
    <property type="entry name" value="SH3_domain"/>
</dbReference>
<dbReference type="SMART" id="SM00326">
    <property type="entry name" value="SH3"/>
    <property type="match status" value="1"/>
</dbReference>
<dbReference type="InterPro" id="IPR046773">
    <property type="entry name" value="DOCKER_Lobe_C"/>
</dbReference>
<feature type="domain" description="C2 DOCK-type" evidence="10">
    <location>
        <begin position="421"/>
        <end position="609"/>
    </location>
</feature>
<feature type="compositionally biased region" description="Polar residues" evidence="8">
    <location>
        <begin position="198"/>
        <end position="210"/>
    </location>
</feature>
<feature type="domain" description="SH3" evidence="9">
    <location>
        <begin position="9"/>
        <end position="69"/>
    </location>
</feature>
<feature type="compositionally biased region" description="Basic and acidic residues" evidence="8">
    <location>
        <begin position="1841"/>
        <end position="1853"/>
    </location>
</feature>
<dbReference type="PANTHER" id="PTHR45653">
    <property type="entry name" value="DEDICATOR OF CYTOKINESIS"/>
    <property type="match status" value="1"/>
</dbReference>
<keyword evidence="13" id="KW-1185">Reference proteome</keyword>
<dbReference type="GO" id="GO:0005737">
    <property type="term" value="C:cytoplasm"/>
    <property type="evidence" value="ECO:0007669"/>
    <property type="project" value="UniProtKB-SubCell"/>
</dbReference>
<feature type="region of interest" description="Disordered" evidence="8">
    <location>
        <begin position="1757"/>
        <end position="1792"/>
    </location>
</feature>
<dbReference type="InterPro" id="IPR027357">
    <property type="entry name" value="DOCKER_dom"/>
</dbReference>
<dbReference type="Pfam" id="PF20421">
    <property type="entry name" value="DHR-2_Lobe_C"/>
    <property type="match status" value="1"/>
</dbReference>
<dbReference type="GO" id="GO:0016477">
    <property type="term" value="P:cell migration"/>
    <property type="evidence" value="ECO:0007669"/>
    <property type="project" value="TreeGrafter"/>
</dbReference>
<dbReference type="Pfam" id="PF16172">
    <property type="entry name" value="DOCK_N"/>
    <property type="match status" value="1"/>
</dbReference>
<dbReference type="InterPro" id="IPR032376">
    <property type="entry name" value="DOCK_N"/>
</dbReference>
<sequence>MTVWRKLENDECYAVALYNFNATSPNHLQLEVGELVTLRGECKDWYWGQSLRGDASGAFPKNYVMIRECHVDRCGETVVASAGGGGVVHDIAVTLREWLQNWKALYTKNDDRFKFMEVSMRALLELRGQAASGALPQDLLRRVARTAVFTIDKGNRILGMELAVRTISGQLVDPLTTSTFKLNALHDEANSRIDKNMETTPSSRPTSQGPTARTYTVVVNVKNFVCRMSDVAELSLALHDSSGIKLTESILLRWPPQNLAVELFTAPSLVFTDLGSDIKKEKIFLVCHVVRLGSMEPQNIDHRRSTITGALPTTSAGSMRRPFGVALADVTQHLSNQQADKEIQLPFYACEKDNMDSLLKKVISNRDLKDQKHTQGLWVYLQMFEGDLKQIRQENPHIVVGNSAFARKMGFPEVILPGDARNDLYVTLCSGSFSRGGGKSSERNIELVARVVDKNGQTIPGVISIGAGVPLVNEYTSIVYYHEDRPRWQEVFKVCLNIEEFKEAHIVFLCRHRSSNEAKDRSERHFALAYLRLMQKEGTTTSDTQHHLAVYKIDHKRSQTSEVETEAAAACLGLPSRRDELPAGSDRGLTRGPLSLVHRDTLTVATKLCSTKLTQREEILGVLKWSTHHAEGTLRTALTKLLRVPNDELVKFLQDILDALFSILTQVEEESCSYTEQSYAVLVLDCLLVVISLVADHKYQHFQPVLHVYIEQSFCDALAYEKLISIMVWAIQSAENGEVASKRLLQCMKCLESLVRVLVRSRQLRAALGSRATNCNANGDNDPYCPQLESLLEALVWLMRCGDHALTCQGSALKYLPHAIPHMIKIYPDTQLSEYTVRALEALPLGRLSNQRLHALLELIKGPLGTSAGARAILLPHLAQTLRALLRAPAEWEREAAIKSRSVSKAARLLGADTTRLIDNSQQQQFVELCVETLGEVVTLLARDDVGPVEGDRGVLAKALLPTVLKIAVTMIRERGREEGIANDDPLLRKLICVLLDMVRQMSEEQYTMVMKTVEAESAERSESLVQDALALMTSLLQRPVFRPHWADMLHLQHYVMMHALRLLSRMLRDSLASIDESDTDGLNSLHSTLAEWFSTVGLVASSPPLQLESVPATRKHRVVMLYGDIRRSAATLAAEMWHSLGEHKRYFIPQLVGPFLEVSFLNDEEVRNTIIPLFYDMMQTDFRHTLDTYGEGNLRAFENELIDKLDVLAEAGRGDAAWRARFVSLCGAMCNQSSELRQCGSTLVAAAARQLDALLQYRAAPTSHRMYLITSVLRFYEQIERPHMYIRYVHRLAAMHRASQHWAEAGLTLKLHAKLLDWSHTALPPRLRHPAAPESHHTHLDLKIFLYEEMARLLESGRQWEAAVEVIKELVLVHEQNALDYTALADLHELLASLYRATLHQTRLPNSYFRVRYLGKGFPSHLLTPKGFVYRGNECDMLHNFKERMLDEWPEAEVLLKLDEPGEDITESDGQYLQINAVTPVISEKWAHLVGKPVDERILQYYENNNVNKFIYSRPVYKNDDGDIISGNNVAGAKEFATRWIERTEVEISDNLPGILRWFPVVASRTFLVSPLEVAVETMSNTNRQLKRVIMETKNTNAILHPLTMRLQGILDPQVQGGLVNYELAFFTASYEARHPEHCGLLQQLKDLIADQVPLLKFGLDVHASRDPDKKMHALLVKRFHELQQKVEQNFGKRMSEFDALSEASSEVQLRANLRDSSDIDSRSLATNRMSDISTGNESTSKSKFISAFNRTRISSSGTLTPRHKKRSRKSEVSLQSSGSQWYTSATSNGVNSTINSAITSAIANAFNNSNNNMNNSISSPNMLETTASPLRELRQELVTERPLRADAERRLSQRASYVTSSEPPSNRDSLGTTDSNQDEEEPPPLPVKQSHRSLDLDTENNNMDVNPLPTRYNYDLVLSPRHSYLYQSKRRNTCELPPANEKAPTPPPKKRNQSNA</sequence>
<evidence type="ECO:0000256" key="6">
    <source>
        <dbReference type="PROSITE-ProRule" id="PRU00192"/>
    </source>
</evidence>
<proteinExistence type="inferred from homology"/>
<feature type="region of interest" description="Disordered" evidence="8">
    <location>
        <begin position="1841"/>
        <end position="1911"/>
    </location>
</feature>
<protein>
    <recommendedName>
        <fullName evidence="14">Dedicator of cytokinesis protein 1</fullName>
    </recommendedName>
</protein>
<keyword evidence="3" id="KW-0963">Cytoplasm</keyword>
<dbReference type="GO" id="GO:0005886">
    <property type="term" value="C:plasma membrane"/>
    <property type="evidence" value="ECO:0007669"/>
    <property type="project" value="TreeGrafter"/>
</dbReference>
<dbReference type="Pfam" id="PF20422">
    <property type="entry name" value="DHR-2_Lobe_B"/>
    <property type="match status" value="1"/>
</dbReference>
<dbReference type="GO" id="GO:0005085">
    <property type="term" value="F:guanyl-nucleotide exchange factor activity"/>
    <property type="evidence" value="ECO:0007669"/>
    <property type="project" value="UniProtKB-KW"/>
</dbReference>
<comment type="similarity">
    <text evidence="7">Belongs to the DOCK family.</text>
</comment>
<dbReference type="Gene3D" id="1.20.58.740">
    <property type="match status" value="1"/>
</dbReference>
<comment type="caution">
    <text evidence="12">The sequence shown here is derived from an EMBL/GenBank/DDBJ whole genome shotgun (WGS) entry which is preliminary data.</text>
</comment>
<dbReference type="InterPro" id="IPR056372">
    <property type="entry name" value="TPR_DOCK"/>
</dbReference>
<dbReference type="SUPFAM" id="SSF50044">
    <property type="entry name" value="SH3-domain"/>
    <property type="match status" value="1"/>
</dbReference>
<dbReference type="PANTHER" id="PTHR45653:SF10">
    <property type="entry name" value="MYOBLAST CITY, ISOFORM B"/>
    <property type="match status" value="1"/>
</dbReference>
<accession>A0AAV1IWR0</accession>
<dbReference type="InterPro" id="IPR026791">
    <property type="entry name" value="DOCK"/>
</dbReference>
<dbReference type="Gene3D" id="1.20.1270.350">
    <property type="entry name" value="Dedicator of cytokinesis N-terminal subdomain"/>
    <property type="match status" value="1"/>
</dbReference>
<dbReference type="GO" id="GO:0031267">
    <property type="term" value="F:small GTPase binding"/>
    <property type="evidence" value="ECO:0007669"/>
    <property type="project" value="TreeGrafter"/>
</dbReference>
<dbReference type="InterPro" id="IPR046769">
    <property type="entry name" value="DOCKER_Lobe_A"/>
</dbReference>
<dbReference type="PROSITE" id="PS51651">
    <property type="entry name" value="DOCKER"/>
    <property type="match status" value="1"/>
</dbReference>
<dbReference type="Gene3D" id="1.25.40.410">
    <property type="match status" value="1"/>
</dbReference>
<dbReference type="SUPFAM" id="SSF48371">
    <property type="entry name" value="ARM repeat"/>
    <property type="match status" value="1"/>
</dbReference>
<dbReference type="InterPro" id="IPR027007">
    <property type="entry name" value="C2_DOCK-type_domain"/>
</dbReference>
<evidence type="ECO:0000313" key="13">
    <source>
        <dbReference type="Proteomes" id="UP001497472"/>
    </source>
</evidence>
<dbReference type="GO" id="GO:0007264">
    <property type="term" value="P:small GTPase-mediated signal transduction"/>
    <property type="evidence" value="ECO:0007669"/>
    <property type="project" value="InterPro"/>
</dbReference>
<dbReference type="PROSITE" id="PS50002">
    <property type="entry name" value="SH3"/>
    <property type="match status" value="1"/>
</dbReference>
<dbReference type="InterPro" id="IPR046770">
    <property type="entry name" value="DOCKER_Lobe_B"/>
</dbReference>
<evidence type="ECO:0000256" key="3">
    <source>
        <dbReference type="ARBA" id="ARBA00022490"/>
    </source>
</evidence>
<dbReference type="InterPro" id="IPR036028">
    <property type="entry name" value="SH3-like_dom_sf"/>
</dbReference>
<dbReference type="Pfam" id="PF06920">
    <property type="entry name" value="DHR-2_Lobe_A"/>
    <property type="match status" value="1"/>
</dbReference>
<feature type="region of interest" description="Disordered" evidence="8">
    <location>
        <begin position="191"/>
        <end position="210"/>
    </location>
</feature>
<dbReference type="InterPro" id="IPR016024">
    <property type="entry name" value="ARM-type_fold"/>
</dbReference>
<dbReference type="Gene3D" id="2.30.30.40">
    <property type="entry name" value="SH3 Domains"/>
    <property type="match status" value="1"/>
</dbReference>
<keyword evidence="4" id="KW-0597">Phosphoprotein</keyword>
<dbReference type="Proteomes" id="UP001497472">
    <property type="component" value="Unassembled WGS sequence"/>
</dbReference>
<evidence type="ECO:0008006" key="14">
    <source>
        <dbReference type="Google" id="ProtNLM"/>
    </source>
</evidence>
<dbReference type="InterPro" id="IPR043161">
    <property type="entry name" value="DOCK_C_lobe_A"/>
</dbReference>
<evidence type="ECO:0000259" key="11">
    <source>
        <dbReference type="PROSITE" id="PS51651"/>
    </source>
</evidence>
<dbReference type="InterPro" id="IPR042455">
    <property type="entry name" value="DOCK_N_sub1"/>
</dbReference>
<keyword evidence="2 6" id="KW-0728">SH3 domain</keyword>
<feature type="compositionally biased region" description="Polar residues" evidence="8">
    <location>
        <begin position="1855"/>
        <end position="1877"/>
    </location>
</feature>
<feature type="region of interest" description="Disordered" evidence="8">
    <location>
        <begin position="1930"/>
        <end position="1958"/>
    </location>
</feature>
<evidence type="ECO:0000313" key="12">
    <source>
        <dbReference type="EMBL" id="CAK1541169.1"/>
    </source>
</evidence>
<evidence type="ECO:0000256" key="4">
    <source>
        <dbReference type="ARBA" id="ARBA00022553"/>
    </source>
</evidence>
<dbReference type="GO" id="GO:0007520">
    <property type="term" value="P:myoblast fusion"/>
    <property type="evidence" value="ECO:0007669"/>
    <property type="project" value="TreeGrafter"/>
</dbReference>
<evidence type="ECO:0000256" key="1">
    <source>
        <dbReference type="ARBA" id="ARBA00004496"/>
    </source>
</evidence>
<evidence type="ECO:0000259" key="9">
    <source>
        <dbReference type="PROSITE" id="PS50002"/>
    </source>
</evidence>
<dbReference type="Pfam" id="PF07653">
    <property type="entry name" value="SH3_2"/>
    <property type="match status" value="1"/>
</dbReference>
<organism evidence="12 13">
    <name type="scientific">Leptosia nina</name>
    <dbReference type="NCBI Taxonomy" id="320188"/>
    <lineage>
        <taxon>Eukaryota</taxon>
        <taxon>Metazoa</taxon>
        <taxon>Ecdysozoa</taxon>
        <taxon>Arthropoda</taxon>
        <taxon>Hexapoda</taxon>
        <taxon>Insecta</taxon>
        <taxon>Pterygota</taxon>
        <taxon>Neoptera</taxon>
        <taxon>Endopterygota</taxon>
        <taxon>Lepidoptera</taxon>
        <taxon>Glossata</taxon>
        <taxon>Ditrysia</taxon>
        <taxon>Papilionoidea</taxon>
        <taxon>Pieridae</taxon>
        <taxon>Pierinae</taxon>
        <taxon>Leptosia</taxon>
    </lineage>
</organism>
<dbReference type="PROSITE" id="PS51650">
    <property type="entry name" value="C2_DOCK"/>
    <property type="match status" value="1"/>
</dbReference>
<reference evidence="12 13" key="1">
    <citation type="submission" date="2023-11" db="EMBL/GenBank/DDBJ databases">
        <authorList>
            <person name="Okamura Y."/>
        </authorList>
    </citation>
    <scope>NUCLEOTIDE SEQUENCE [LARGE SCALE GENOMIC DNA]</scope>
</reference>
<evidence type="ECO:0000256" key="2">
    <source>
        <dbReference type="ARBA" id="ARBA00022443"/>
    </source>
</evidence>
<dbReference type="Gene3D" id="2.60.40.150">
    <property type="entry name" value="C2 domain"/>
    <property type="match status" value="1"/>
</dbReference>
<feature type="domain" description="DOCKER" evidence="11">
    <location>
        <begin position="1277"/>
        <end position="1708"/>
    </location>
</feature>